<dbReference type="Proteomes" id="UP000314294">
    <property type="component" value="Unassembled WGS sequence"/>
</dbReference>
<evidence type="ECO:0000313" key="3">
    <source>
        <dbReference type="Proteomes" id="UP000314294"/>
    </source>
</evidence>
<keyword evidence="3" id="KW-1185">Reference proteome</keyword>
<evidence type="ECO:0000313" key="2">
    <source>
        <dbReference type="EMBL" id="TNN46828.1"/>
    </source>
</evidence>
<dbReference type="EMBL" id="SRLO01000772">
    <property type="protein sequence ID" value="TNN46828.1"/>
    <property type="molecule type" value="Genomic_DNA"/>
</dbReference>
<proteinExistence type="predicted"/>
<sequence>MSASLTAPSSSTMSLRWLSEIWIRTSPTTRSRENNLFFGANQSDATTPEGKLFNLPEAREKQQDNVTRVRLSSSVRHKASLTE</sequence>
<reference evidence="2 3" key="1">
    <citation type="submission" date="2019-03" db="EMBL/GenBank/DDBJ databases">
        <title>First draft genome of Liparis tanakae, snailfish: a comprehensive survey of snailfish specific genes.</title>
        <authorList>
            <person name="Kim W."/>
            <person name="Song I."/>
            <person name="Jeong J.-H."/>
            <person name="Kim D."/>
            <person name="Kim S."/>
            <person name="Ryu S."/>
            <person name="Song J.Y."/>
            <person name="Lee S.K."/>
        </authorList>
    </citation>
    <scope>NUCLEOTIDE SEQUENCE [LARGE SCALE GENOMIC DNA]</scope>
    <source>
        <tissue evidence="2">Muscle</tissue>
    </source>
</reference>
<dbReference type="AlphaFoldDB" id="A0A4Z2FZR6"/>
<feature type="compositionally biased region" description="Polar residues" evidence="1">
    <location>
        <begin position="64"/>
        <end position="74"/>
    </location>
</feature>
<gene>
    <name evidence="2" type="ORF">EYF80_042978</name>
</gene>
<evidence type="ECO:0000256" key="1">
    <source>
        <dbReference type="SAM" id="MobiDB-lite"/>
    </source>
</evidence>
<protein>
    <submittedName>
        <fullName evidence="2">Uncharacterized protein</fullName>
    </submittedName>
</protein>
<comment type="caution">
    <text evidence="2">The sequence shown here is derived from an EMBL/GenBank/DDBJ whole genome shotgun (WGS) entry which is preliminary data.</text>
</comment>
<accession>A0A4Z2FZR6</accession>
<feature type="region of interest" description="Disordered" evidence="1">
    <location>
        <begin position="60"/>
        <end position="83"/>
    </location>
</feature>
<name>A0A4Z2FZR6_9TELE</name>
<organism evidence="2 3">
    <name type="scientific">Liparis tanakae</name>
    <name type="common">Tanaka's snailfish</name>
    <dbReference type="NCBI Taxonomy" id="230148"/>
    <lineage>
        <taxon>Eukaryota</taxon>
        <taxon>Metazoa</taxon>
        <taxon>Chordata</taxon>
        <taxon>Craniata</taxon>
        <taxon>Vertebrata</taxon>
        <taxon>Euteleostomi</taxon>
        <taxon>Actinopterygii</taxon>
        <taxon>Neopterygii</taxon>
        <taxon>Teleostei</taxon>
        <taxon>Neoteleostei</taxon>
        <taxon>Acanthomorphata</taxon>
        <taxon>Eupercaria</taxon>
        <taxon>Perciformes</taxon>
        <taxon>Cottioidei</taxon>
        <taxon>Cottales</taxon>
        <taxon>Liparidae</taxon>
        <taxon>Liparis</taxon>
    </lineage>
</organism>